<keyword evidence="1" id="KW-1277">Toxin-antitoxin system</keyword>
<dbReference type="Gene3D" id="1.20.5.780">
    <property type="entry name" value="Single helix bin"/>
    <property type="match status" value="1"/>
</dbReference>
<dbReference type="Pfam" id="PF08681">
    <property type="entry name" value="TacA1"/>
    <property type="match status" value="1"/>
</dbReference>
<evidence type="ECO:0000256" key="1">
    <source>
        <dbReference type="ARBA" id="ARBA00022649"/>
    </source>
</evidence>
<evidence type="ECO:0000256" key="3">
    <source>
        <dbReference type="SAM" id="MobiDB-lite"/>
    </source>
</evidence>
<comment type="caution">
    <text evidence="4">The sequence shown here is derived from an EMBL/GenBank/DDBJ whole genome shotgun (WGS) entry which is preliminary data.</text>
</comment>
<evidence type="ECO:0000256" key="2">
    <source>
        <dbReference type="ARBA" id="ARBA00049988"/>
    </source>
</evidence>
<dbReference type="PANTHER" id="PTHR35401">
    <property type="entry name" value="COPG FAMILY HELIX-TURN-HELIX PROTEIN-RELATED-RELATED"/>
    <property type="match status" value="1"/>
</dbReference>
<reference evidence="4" key="1">
    <citation type="submission" date="2019-12" db="EMBL/GenBank/DDBJ databases">
        <title>High-Quality draft genome sequences of three cyanobacteria isolated from the limestone walls of the Old Cathedral of Coimbra.</title>
        <authorList>
            <person name="Tiago I."/>
            <person name="Soares F."/>
            <person name="Portugal A."/>
        </authorList>
    </citation>
    <scope>NUCLEOTIDE SEQUENCE [LARGE SCALE GENOMIC DNA]</scope>
    <source>
        <strain evidence="4">C</strain>
    </source>
</reference>
<evidence type="ECO:0000313" key="5">
    <source>
        <dbReference type="Proteomes" id="UP000607397"/>
    </source>
</evidence>
<feature type="region of interest" description="Disordered" evidence="3">
    <location>
        <begin position="1"/>
        <end position="21"/>
    </location>
</feature>
<gene>
    <name evidence="4" type="ORF">GS597_05260</name>
</gene>
<protein>
    <submittedName>
        <fullName evidence="4">DUF1778 domain-containing protein</fullName>
    </submittedName>
</protein>
<accession>A0A8K2A6B5</accession>
<dbReference type="SUPFAM" id="SSF47598">
    <property type="entry name" value="Ribbon-helix-helix"/>
    <property type="match status" value="1"/>
</dbReference>
<sequence length="109" mass="12156">MGTETRSGAPKSSRLKKDARLEARVTAEQKQLMERAAGLRGQNLTEFMVAVLAEAATQIVKDSDLIELTDRDRQAFTEALLKPTPPSDQAYTDAQWYRQVMNQLSIPSC</sequence>
<dbReference type="GO" id="GO:0006355">
    <property type="term" value="P:regulation of DNA-templated transcription"/>
    <property type="evidence" value="ECO:0007669"/>
    <property type="project" value="InterPro"/>
</dbReference>
<proteinExistence type="inferred from homology"/>
<dbReference type="InterPro" id="IPR014795">
    <property type="entry name" value="TacA_1-like"/>
</dbReference>
<name>A0A8K2A6B5_9CYAN</name>
<evidence type="ECO:0000313" key="4">
    <source>
        <dbReference type="EMBL" id="NCJ05929.1"/>
    </source>
</evidence>
<dbReference type="InterPro" id="IPR010985">
    <property type="entry name" value="Ribbon_hlx_hlx"/>
</dbReference>
<dbReference type="AlphaFoldDB" id="A0A8K2A6B5"/>
<dbReference type="PANTHER" id="PTHR35401:SF2">
    <property type="entry name" value="ABC-TYPE TRANSPORT SYSTEM"/>
    <property type="match status" value="1"/>
</dbReference>
<comment type="similarity">
    <text evidence="2">Belongs to the TacA antitoxin family.</text>
</comment>
<keyword evidence="5" id="KW-1185">Reference proteome</keyword>
<dbReference type="EMBL" id="WVIC01000007">
    <property type="protein sequence ID" value="NCJ05929.1"/>
    <property type="molecule type" value="Genomic_DNA"/>
</dbReference>
<organism evidence="4 5">
    <name type="scientific">Petrachloros mirabilis ULC683</name>
    <dbReference type="NCBI Taxonomy" id="2781853"/>
    <lineage>
        <taxon>Bacteria</taxon>
        <taxon>Bacillati</taxon>
        <taxon>Cyanobacteriota</taxon>
        <taxon>Cyanophyceae</taxon>
        <taxon>Synechococcales</taxon>
        <taxon>Petrachlorosaceae</taxon>
        <taxon>Petrachloros</taxon>
        <taxon>Petrachloros mirabilis</taxon>
    </lineage>
</organism>
<dbReference type="Proteomes" id="UP000607397">
    <property type="component" value="Unassembled WGS sequence"/>
</dbReference>